<comment type="caution">
    <text evidence="8">The sequence shown here is derived from an EMBL/GenBank/DDBJ whole genome shotgun (WGS) entry which is preliminary data.</text>
</comment>
<dbReference type="PROSITE" id="PS00372">
    <property type="entry name" value="PTS_EIIA_TYPE_2_HIS"/>
    <property type="match status" value="1"/>
</dbReference>
<proteinExistence type="predicted"/>
<evidence type="ECO:0000256" key="4">
    <source>
        <dbReference type="ARBA" id="ARBA00022679"/>
    </source>
</evidence>
<evidence type="ECO:0000313" key="9">
    <source>
        <dbReference type="Proteomes" id="UP000266177"/>
    </source>
</evidence>
<sequence>MLFLEPGLIELDAKAKDAEEAIRAAGQLLVDSGAAEDSYIEAMVESYREKGPYFVLAPHIALPHAKPETGVKQASVSFVRLKQPVEFGHTRNDPVEFVFALGSSSNSEHITLLRKLTTLLNEPANVEAMREAATPKDIEAILINAEV</sequence>
<dbReference type="GO" id="GO:0009401">
    <property type="term" value="P:phosphoenolpyruvate-dependent sugar phosphotransferase system"/>
    <property type="evidence" value="ECO:0007669"/>
    <property type="project" value="UniProtKB-KW"/>
</dbReference>
<reference evidence="8 9" key="1">
    <citation type="submission" date="2018-09" db="EMBL/GenBank/DDBJ databases">
        <title>Paenibacillus SK2017-BO5.</title>
        <authorList>
            <person name="Piskunova J.V."/>
            <person name="Dubiley S.A."/>
            <person name="Severinov K.V."/>
        </authorList>
    </citation>
    <scope>NUCLEOTIDE SEQUENCE [LARGE SCALE GENOMIC DNA]</scope>
    <source>
        <strain evidence="8 9">BO5</strain>
    </source>
</reference>
<evidence type="ECO:0000256" key="1">
    <source>
        <dbReference type="ARBA" id="ARBA00004496"/>
    </source>
</evidence>
<keyword evidence="8" id="KW-0762">Sugar transport</keyword>
<accession>A0A3A3GMT9</accession>
<keyword evidence="6" id="KW-0418">Kinase</keyword>
<dbReference type="Proteomes" id="UP000266177">
    <property type="component" value="Unassembled WGS sequence"/>
</dbReference>
<evidence type="ECO:0000313" key="8">
    <source>
        <dbReference type="EMBL" id="RJG24279.1"/>
    </source>
</evidence>
<dbReference type="InterPro" id="IPR016152">
    <property type="entry name" value="PTrfase/Anion_transptr"/>
</dbReference>
<keyword evidence="3" id="KW-0963">Cytoplasm</keyword>
<dbReference type="InterPro" id="IPR051351">
    <property type="entry name" value="Ascorbate-PTS_EIIA_comp"/>
</dbReference>
<evidence type="ECO:0000256" key="2">
    <source>
        <dbReference type="ARBA" id="ARBA00022448"/>
    </source>
</evidence>
<dbReference type="Pfam" id="PF00359">
    <property type="entry name" value="PTS_EIIA_2"/>
    <property type="match status" value="1"/>
</dbReference>
<dbReference type="EMBL" id="QYZD01000007">
    <property type="protein sequence ID" value="RJG24279.1"/>
    <property type="molecule type" value="Genomic_DNA"/>
</dbReference>
<evidence type="ECO:0000259" key="7">
    <source>
        <dbReference type="PROSITE" id="PS51094"/>
    </source>
</evidence>
<dbReference type="SUPFAM" id="SSF55804">
    <property type="entry name" value="Phoshotransferase/anion transport protein"/>
    <property type="match status" value="1"/>
</dbReference>
<evidence type="ECO:0000256" key="6">
    <source>
        <dbReference type="ARBA" id="ARBA00022777"/>
    </source>
</evidence>
<dbReference type="Gene3D" id="3.40.930.10">
    <property type="entry name" value="Mannitol-specific EII, Chain A"/>
    <property type="match status" value="1"/>
</dbReference>
<dbReference type="PANTHER" id="PTHR36203">
    <property type="entry name" value="ASCORBATE-SPECIFIC PTS SYSTEM EIIA COMPONENT"/>
    <property type="match status" value="1"/>
</dbReference>
<dbReference type="RefSeq" id="WP_119793312.1">
    <property type="nucleotide sequence ID" value="NZ_CP094446.1"/>
</dbReference>
<keyword evidence="5" id="KW-0598">Phosphotransferase system</keyword>
<comment type="subcellular location">
    <subcellularLocation>
        <location evidence="1">Cytoplasm</location>
    </subcellularLocation>
</comment>
<dbReference type="PROSITE" id="PS51094">
    <property type="entry name" value="PTS_EIIA_TYPE_2"/>
    <property type="match status" value="1"/>
</dbReference>
<dbReference type="InterPro" id="IPR002178">
    <property type="entry name" value="PTS_EIIA_type-2_dom"/>
</dbReference>
<dbReference type="OrthoDB" id="369398at2"/>
<protein>
    <submittedName>
        <fullName evidence="8">PTS sugar transporter subunit IIA</fullName>
    </submittedName>
</protein>
<dbReference type="AlphaFoldDB" id="A0A3A3GMT9"/>
<feature type="domain" description="PTS EIIA type-2" evidence="7">
    <location>
        <begin position="2"/>
        <end position="145"/>
    </location>
</feature>
<keyword evidence="4" id="KW-0808">Transferase</keyword>
<evidence type="ECO:0000256" key="3">
    <source>
        <dbReference type="ARBA" id="ARBA00022490"/>
    </source>
</evidence>
<dbReference type="CDD" id="cd00211">
    <property type="entry name" value="PTS_IIA_fru"/>
    <property type="match status" value="1"/>
</dbReference>
<name>A0A3A3GMT9_PANTH</name>
<gene>
    <name evidence="8" type="ORF">DQX05_10480</name>
</gene>
<evidence type="ECO:0000256" key="5">
    <source>
        <dbReference type="ARBA" id="ARBA00022683"/>
    </source>
</evidence>
<dbReference type="GO" id="GO:0005737">
    <property type="term" value="C:cytoplasm"/>
    <property type="evidence" value="ECO:0007669"/>
    <property type="project" value="UniProtKB-SubCell"/>
</dbReference>
<dbReference type="GO" id="GO:0016301">
    <property type="term" value="F:kinase activity"/>
    <property type="evidence" value="ECO:0007669"/>
    <property type="project" value="UniProtKB-KW"/>
</dbReference>
<organism evidence="8 9">
    <name type="scientific">Paenibacillus thiaminolyticus</name>
    <name type="common">Bacillus thiaminolyticus</name>
    <dbReference type="NCBI Taxonomy" id="49283"/>
    <lineage>
        <taxon>Bacteria</taxon>
        <taxon>Bacillati</taxon>
        <taxon>Bacillota</taxon>
        <taxon>Bacilli</taxon>
        <taxon>Bacillales</taxon>
        <taxon>Paenibacillaceae</taxon>
        <taxon>Paenibacillus</taxon>
    </lineage>
</organism>
<dbReference type="PANTHER" id="PTHR36203:SF5">
    <property type="entry name" value="PTS SYSTEM, EIIA COMPONENT"/>
    <property type="match status" value="1"/>
</dbReference>
<keyword evidence="2" id="KW-0813">Transport</keyword>